<dbReference type="EMBL" id="CP098827">
    <property type="protein sequence ID" value="XBO71883.1"/>
    <property type="molecule type" value="Genomic_DNA"/>
</dbReference>
<reference evidence="1" key="1">
    <citation type="submission" date="2022-06" db="EMBL/GenBank/DDBJ databases">
        <title>A novel DMS-producing enzyme.</title>
        <authorList>
            <person name="Zhang Y."/>
        </authorList>
    </citation>
    <scope>NUCLEOTIDE SEQUENCE</scope>
    <source>
        <strain evidence="1">RT37</strain>
    </source>
</reference>
<proteinExistence type="predicted"/>
<gene>
    <name evidence="1" type="ORF">NFG58_04010</name>
</gene>
<accession>A0AAU7KLD2</accession>
<evidence type="ECO:0000313" key="1">
    <source>
        <dbReference type="EMBL" id="XBO71883.1"/>
    </source>
</evidence>
<sequence length="91" mass="9832">MMIAELIDGRDFRDRLLALGVRLPEDACPETCARMARLKAREVGLPGLAALVRELMDKQEVLLPSVHQAIQAHLLGLDDNGESRAAGKGSA</sequence>
<organism evidence="1">
    <name type="scientific">Halomonas sp. RT37</name>
    <dbReference type="NCBI Taxonomy" id="2950872"/>
    <lineage>
        <taxon>Bacteria</taxon>
        <taxon>Pseudomonadati</taxon>
        <taxon>Pseudomonadota</taxon>
        <taxon>Gammaproteobacteria</taxon>
        <taxon>Oceanospirillales</taxon>
        <taxon>Halomonadaceae</taxon>
        <taxon>Halomonas</taxon>
    </lineage>
</organism>
<protein>
    <submittedName>
        <fullName evidence="1">Uncharacterized protein</fullName>
    </submittedName>
</protein>
<dbReference type="RefSeq" id="WP_045990997.1">
    <property type="nucleotide sequence ID" value="NZ_CP098827.1"/>
</dbReference>
<dbReference type="AlphaFoldDB" id="A0AAU7KLD2"/>
<name>A0AAU7KLD2_9GAMM</name>